<accession>A0A7H2BLD7</accession>
<sequence>MRTILAVLNNPHKLYTYLLAYWLISPLLYLIYVYIISQNAGTPFRELLNTPTVALAFLIACMTLVLAGMLKLAHDENENTVRVFALYSAVQQLLVGNLIGVLLSVFLTRSLWWEQREQFGPRFKWVLVAGMVLIAFLTFLVLLAGMNFFHVV</sequence>
<feature type="transmembrane region" description="Helical" evidence="1">
    <location>
        <begin position="90"/>
        <end position="113"/>
    </location>
</feature>
<organism evidence="2 3">
    <name type="scientific">Rothia amarae</name>
    <dbReference type="NCBI Taxonomy" id="169480"/>
    <lineage>
        <taxon>Bacteria</taxon>
        <taxon>Bacillati</taxon>
        <taxon>Actinomycetota</taxon>
        <taxon>Actinomycetes</taxon>
        <taxon>Micrococcales</taxon>
        <taxon>Micrococcaceae</taxon>
        <taxon>Rothia</taxon>
    </lineage>
</organism>
<protein>
    <recommendedName>
        <fullName evidence="4">Cell shape determination protein CcmA</fullName>
    </recommendedName>
</protein>
<dbReference type="AlphaFoldDB" id="A0A7H2BLD7"/>
<dbReference type="RefSeq" id="WP_068168212.1">
    <property type="nucleotide sequence ID" value="NZ_BAAAHX010000009.1"/>
</dbReference>
<keyword evidence="3" id="KW-1185">Reference proteome</keyword>
<dbReference type="EMBL" id="CP061538">
    <property type="protein sequence ID" value="QNV40483.1"/>
    <property type="molecule type" value="Genomic_DNA"/>
</dbReference>
<evidence type="ECO:0008006" key="4">
    <source>
        <dbReference type="Google" id="ProtNLM"/>
    </source>
</evidence>
<evidence type="ECO:0000256" key="1">
    <source>
        <dbReference type="SAM" id="Phobius"/>
    </source>
</evidence>
<keyword evidence="1" id="KW-0472">Membrane</keyword>
<proteinExistence type="predicted"/>
<evidence type="ECO:0000313" key="3">
    <source>
        <dbReference type="Proteomes" id="UP000516421"/>
    </source>
</evidence>
<reference evidence="2 3" key="1">
    <citation type="submission" date="2020-09" db="EMBL/GenBank/DDBJ databases">
        <title>Investigation of environmental microbe.</title>
        <authorList>
            <person name="Ou Y."/>
            <person name="Kang Q."/>
        </authorList>
    </citation>
    <scope>NUCLEOTIDE SEQUENCE [LARGE SCALE GENOMIC DNA]</scope>
    <source>
        <strain evidence="2 3">KJZ-9</strain>
    </source>
</reference>
<dbReference type="KEGG" id="rama:IDM48_03460"/>
<dbReference type="Proteomes" id="UP000516421">
    <property type="component" value="Chromosome"/>
</dbReference>
<evidence type="ECO:0000313" key="2">
    <source>
        <dbReference type="EMBL" id="QNV40483.1"/>
    </source>
</evidence>
<gene>
    <name evidence="2" type="ORF">IDM48_03460</name>
</gene>
<keyword evidence="1" id="KW-1133">Transmembrane helix</keyword>
<keyword evidence="1" id="KW-0812">Transmembrane</keyword>
<name>A0A7H2BLD7_9MICC</name>
<feature type="transmembrane region" description="Helical" evidence="1">
    <location>
        <begin position="125"/>
        <end position="149"/>
    </location>
</feature>
<feature type="transmembrane region" description="Helical" evidence="1">
    <location>
        <begin position="14"/>
        <end position="35"/>
    </location>
</feature>
<feature type="transmembrane region" description="Helical" evidence="1">
    <location>
        <begin position="47"/>
        <end position="70"/>
    </location>
</feature>